<proteinExistence type="predicted"/>
<name>F0WII1_9STRA</name>
<evidence type="ECO:0000313" key="1">
    <source>
        <dbReference type="EMBL" id="CCA21063.1"/>
    </source>
</evidence>
<protein>
    <submittedName>
        <fullName evidence="1">AlNc14C111G6381 protein</fullName>
    </submittedName>
</protein>
<accession>F0WII1</accession>
<dbReference type="EMBL" id="FR824156">
    <property type="protein sequence ID" value="CCA21063.1"/>
    <property type="molecule type" value="Genomic_DNA"/>
</dbReference>
<dbReference type="AlphaFoldDB" id="F0WII1"/>
<reference evidence="1" key="2">
    <citation type="submission" date="2011-02" db="EMBL/GenBank/DDBJ databases">
        <authorList>
            <person name="MacLean D."/>
        </authorList>
    </citation>
    <scope>NUCLEOTIDE SEQUENCE</scope>
</reference>
<dbReference type="HOGENOM" id="CLU_1630054_0_0_1"/>
<sequence>MRQGNFTQESEIEYRRVDYCGRDARGLFGEKTRWCVIIDNGGRIYRGPVVVMQMIGLRELLAEFEVNCNKPMVLYENNQAAPKHLEGDGASARSKHVDIPGKLFYASEPHDESGTGTETRGAKVSGRLEAGYQRDGIEAIIVVEILESQGEHFKSGVARSLPF</sequence>
<reference evidence="1" key="1">
    <citation type="journal article" date="2011" name="PLoS Biol.">
        <title>Gene gain and loss during evolution of obligate parasitism in the white rust pathogen of Arabidopsis thaliana.</title>
        <authorList>
            <person name="Kemen E."/>
            <person name="Gardiner A."/>
            <person name="Schultz-Larsen T."/>
            <person name="Kemen A.C."/>
            <person name="Balmuth A.L."/>
            <person name="Robert-Seilaniantz A."/>
            <person name="Bailey K."/>
            <person name="Holub E."/>
            <person name="Studholme D.J."/>
            <person name="Maclean D."/>
            <person name="Jones J.D."/>
        </authorList>
    </citation>
    <scope>NUCLEOTIDE SEQUENCE</scope>
</reference>
<gene>
    <name evidence="1" type="primary">AlNc14C111G6381</name>
    <name evidence="1" type="ORF">ALNC14_072060</name>
</gene>
<organism evidence="1">
    <name type="scientific">Albugo laibachii Nc14</name>
    <dbReference type="NCBI Taxonomy" id="890382"/>
    <lineage>
        <taxon>Eukaryota</taxon>
        <taxon>Sar</taxon>
        <taxon>Stramenopiles</taxon>
        <taxon>Oomycota</taxon>
        <taxon>Peronosporomycetes</taxon>
        <taxon>Albuginales</taxon>
        <taxon>Albuginaceae</taxon>
        <taxon>Albugo</taxon>
    </lineage>
</organism>